<dbReference type="AlphaFoldDB" id="A0A559KIV6"/>
<dbReference type="CDD" id="cd08509">
    <property type="entry name" value="PBP2_TmCBP_oligosaccharides_like"/>
    <property type="match status" value="1"/>
</dbReference>
<dbReference type="InterPro" id="IPR030678">
    <property type="entry name" value="Peptide/Ni-bd"/>
</dbReference>
<evidence type="ECO:0000256" key="3">
    <source>
        <dbReference type="ARBA" id="ARBA00022729"/>
    </source>
</evidence>
<accession>A0A559KIV6</accession>
<reference evidence="6 7" key="1">
    <citation type="submission" date="2019-07" db="EMBL/GenBank/DDBJ databases">
        <authorList>
            <person name="Kim J."/>
        </authorList>
    </citation>
    <scope>NUCLEOTIDE SEQUENCE [LARGE SCALE GENOMIC DNA]</scope>
    <source>
        <strain evidence="6 7">JC52</strain>
    </source>
</reference>
<dbReference type="PANTHER" id="PTHR30290:SF9">
    <property type="entry name" value="OLIGOPEPTIDE-BINDING PROTEIN APPA"/>
    <property type="match status" value="1"/>
</dbReference>
<evidence type="ECO:0000256" key="1">
    <source>
        <dbReference type="ARBA" id="ARBA00005695"/>
    </source>
</evidence>
<dbReference type="GO" id="GO:0043190">
    <property type="term" value="C:ATP-binding cassette (ABC) transporter complex"/>
    <property type="evidence" value="ECO:0007669"/>
    <property type="project" value="InterPro"/>
</dbReference>
<proteinExistence type="inferred from homology"/>
<keyword evidence="3 4" id="KW-0732">Signal</keyword>
<evidence type="ECO:0000256" key="2">
    <source>
        <dbReference type="ARBA" id="ARBA00022448"/>
    </source>
</evidence>
<dbReference type="GO" id="GO:0042597">
    <property type="term" value="C:periplasmic space"/>
    <property type="evidence" value="ECO:0007669"/>
    <property type="project" value="UniProtKB-ARBA"/>
</dbReference>
<feature type="signal peptide" evidence="4">
    <location>
        <begin position="1"/>
        <end position="24"/>
    </location>
</feature>
<dbReference type="InterPro" id="IPR039424">
    <property type="entry name" value="SBP_5"/>
</dbReference>
<dbReference type="OrthoDB" id="9796817at2"/>
<sequence>MNHGTKKSSIVLLLFILMAGIVSACSGGGSSTAATNKGDAGSSEKKEQAKPSGALVIYHMSETINPEQVTNFNPFLPTGNWGTFFDYVFDPLYFFNPVKGELLPRLAEKEGAWSGDKKTYTVKLNMKAKWHDGKPFTVDDVIYSFNAIKQNQVLDRYQLWGDQRLKEVSAQGADTVVFKLGASFPSLPYYLTTVSIVPKHLFEKENPTTFLNKTPIGTGPFVFKSLNDSAIVLQKNPEYHLGAPNIDQLYINRYNNSSTLTLALEKGDVQASAGTVAMPNVPKLLENPANKMQIFPGLNTFSVIMNNEKPGLNDLAVRKAIQQAIDRPSLIDKGESNGVFPANPGFLSSVFGEMTDKKLVEDASYGYNPKAAIKSLEDAGYKKNAKGIYEKGGKELSFTYHMAANAPAQNKEGAMITAWLKEIGIDTTVKLVTWPELTKLSMSGDYELLQNGLSTPPDPQAQLEVFHSKMTAPTGTNTPGLNYMRFKDAEIDKWLDEASSADEAKRKELYYKVQKKVADLAPMAVMYNVGGHIPYRVDLFTNYNEKVPVFSALSLKEVKKK</sequence>
<name>A0A559KIV6_9BACL</name>
<gene>
    <name evidence="6" type="ORF">FPZ49_01680</name>
</gene>
<dbReference type="PIRSF" id="PIRSF002741">
    <property type="entry name" value="MppA"/>
    <property type="match status" value="1"/>
</dbReference>
<keyword evidence="7" id="KW-1185">Reference proteome</keyword>
<dbReference type="InterPro" id="IPR000914">
    <property type="entry name" value="SBP_5_dom"/>
</dbReference>
<evidence type="ECO:0000313" key="7">
    <source>
        <dbReference type="Proteomes" id="UP000317036"/>
    </source>
</evidence>
<dbReference type="SUPFAM" id="SSF53850">
    <property type="entry name" value="Periplasmic binding protein-like II"/>
    <property type="match status" value="1"/>
</dbReference>
<dbReference type="Proteomes" id="UP000317036">
    <property type="component" value="Unassembled WGS sequence"/>
</dbReference>
<comment type="similarity">
    <text evidence="1">Belongs to the bacterial solute-binding protein 5 family.</text>
</comment>
<evidence type="ECO:0000313" key="6">
    <source>
        <dbReference type="EMBL" id="TVY12008.1"/>
    </source>
</evidence>
<comment type="caution">
    <text evidence="6">The sequence shown here is derived from an EMBL/GenBank/DDBJ whole genome shotgun (WGS) entry which is preliminary data.</text>
</comment>
<evidence type="ECO:0000259" key="5">
    <source>
        <dbReference type="Pfam" id="PF00496"/>
    </source>
</evidence>
<evidence type="ECO:0000256" key="4">
    <source>
        <dbReference type="SAM" id="SignalP"/>
    </source>
</evidence>
<keyword evidence="2" id="KW-0813">Transport</keyword>
<dbReference type="EMBL" id="VNJI01000001">
    <property type="protein sequence ID" value="TVY12008.1"/>
    <property type="molecule type" value="Genomic_DNA"/>
</dbReference>
<dbReference type="Gene3D" id="3.10.105.10">
    <property type="entry name" value="Dipeptide-binding Protein, Domain 3"/>
    <property type="match status" value="1"/>
</dbReference>
<feature type="chain" id="PRO_5021981838" evidence="4">
    <location>
        <begin position="25"/>
        <end position="561"/>
    </location>
</feature>
<organism evidence="6 7">
    <name type="scientific">Paenibacillus cremeus</name>
    <dbReference type="NCBI Taxonomy" id="2163881"/>
    <lineage>
        <taxon>Bacteria</taxon>
        <taxon>Bacillati</taxon>
        <taxon>Bacillota</taxon>
        <taxon>Bacilli</taxon>
        <taxon>Bacillales</taxon>
        <taxon>Paenibacillaceae</taxon>
        <taxon>Paenibacillus</taxon>
    </lineage>
</organism>
<dbReference type="PANTHER" id="PTHR30290">
    <property type="entry name" value="PERIPLASMIC BINDING COMPONENT OF ABC TRANSPORTER"/>
    <property type="match status" value="1"/>
</dbReference>
<dbReference type="Pfam" id="PF00496">
    <property type="entry name" value="SBP_bac_5"/>
    <property type="match status" value="1"/>
</dbReference>
<dbReference type="PROSITE" id="PS51257">
    <property type="entry name" value="PROKAR_LIPOPROTEIN"/>
    <property type="match status" value="1"/>
</dbReference>
<feature type="domain" description="Solute-binding protein family 5" evidence="5">
    <location>
        <begin position="102"/>
        <end position="467"/>
    </location>
</feature>
<dbReference type="GO" id="GO:1904680">
    <property type="term" value="F:peptide transmembrane transporter activity"/>
    <property type="evidence" value="ECO:0007669"/>
    <property type="project" value="TreeGrafter"/>
</dbReference>
<dbReference type="GO" id="GO:0015833">
    <property type="term" value="P:peptide transport"/>
    <property type="evidence" value="ECO:0007669"/>
    <property type="project" value="TreeGrafter"/>
</dbReference>
<protein>
    <submittedName>
        <fullName evidence="6">ABC transporter substrate-binding protein</fullName>
    </submittedName>
</protein>
<dbReference type="Gene3D" id="3.40.190.10">
    <property type="entry name" value="Periplasmic binding protein-like II"/>
    <property type="match status" value="1"/>
</dbReference>
<dbReference type="RefSeq" id="WP_144842593.1">
    <property type="nucleotide sequence ID" value="NZ_VNJI01000001.1"/>
</dbReference>